<dbReference type="PANTHER" id="PTHR19306">
    <property type="entry name" value="STRUCTURAL MAINTENANCE OF CHROMOSOMES 5,6 SMC5, SMC6"/>
    <property type="match status" value="1"/>
</dbReference>
<evidence type="ECO:0000256" key="4">
    <source>
        <dbReference type="ARBA" id="ARBA00022454"/>
    </source>
</evidence>
<dbReference type="SUPFAM" id="SSF52540">
    <property type="entry name" value="P-loop containing nucleoside triphosphate hydrolases"/>
    <property type="match status" value="1"/>
</dbReference>
<dbReference type="GO" id="GO:0035861">
    <property type="term" value="C:site of double-strand break"/>
    <property type="evidence" value="ECO:0007669"/>
    <property type="project" value="TreeGrafter"/>
</dbReference>
<dbReference type="GO" id="GO:0003684">
    <property type="term" value="F:damaged DNA binding"/>
    <property type="evidence" value="ECO:0007669"/>
    <property type="project" value="TreeGrafter"/>
</dbReference>
<reference evidence="14" key="1">
    <citation type="submission" date="2008-06" db="EMBL/GenBank/DDBJ databases">
        <authorList>
            <person name="Lorenzi H."/>
            <person name="Inman J."/>
            <person name="Miller J."/>
            <person name="Schobel S."/>
            <person name="Amedeo P."/>
            <person name="Caler E.V."/>
            <person name="da Silva J."/>
        </authorList>
    </citation>
    <scope>NUCLEOTIDE SEQUENCE [LARGE SCALE GENOMIC DNA]</scope>
    <source>
        <strain evidence="14">RN66</strain>
    </source>
</reference>
<dbReference type="PANTHER" id="PTHR19306:SF6">
    <property type="entry name" value="STRUCTURAL MAINTENANCE OF CHROMOSOMES PROTEIN 6"/>
    <property type="match status" value="1"/>
</dbReference>
<dbReference type="Gene3D" id="3.40.50.300">
    <property type="entry name" value="P-loop containing nucleotide triphosphate hydrolases"/>
    <property type="match status" value="2"/>
</dbReference>
<comment type="subcellular location">
    <subcellularLocation>
        <location evidence="2">Chromosome</location>
    </subcellularLocation>
    <subcellularLocation>
        <location evidence="1">Nucleus</location>
    </subcellularLocation>
</comment>
<evidence type="ECO:0000256" key="12">
    <source>
        <dbReference type="SAM" id="Coils"/>
    </source>
</evidence>
<keyword evidence="11" id="KW-0539">Nucleus</keyword>
<dbReference type="InterPro" id="IPR027417">
    <property type="entry name" value="P-loop_NTPase"/>
</dbReference>
<evidence type="ECO:0000256" key="7">
    <source>
        <dbReference type="ARBA" id="ARBA00022840"/>
    </source>
</evidence>
<keyword evidence="15" id="KW-1185">Reference proteome</keyword>
<dbReference type="STRING" id="441375.B6ABE7"/>
<accession>B6ABE7</accession>
<dbReference type="VEuPathDB" id="CryptoDB:CMU_027080"/>
<dbReference type="GO" id="GO:0005524">
    <property type="term" value="F:ATP binding"/>
    <property type="evidence" value="ECO:0007669"/>
    <property type="project" value="UniProtKB-KW"/>
</dbReference>
<evidence type="ECO:0000256" key="3">
    <source>
        <dbReference type="ARBA" id="ARBA00006793"/>
    </source>
</evidence>
<dbReference type="Pfam" id="PF13476">
    <property type="entry name" value="AAA_23"/>
    <property type="match status" value="1"/>
</dbReference>
<dbReference type="GO" id="GO:0000724">
    <property type="term" value="P:double-strand break repair via homologous recombination"/>
    <property type="evidence" value="ECO:0007669"/>
    <property type="project" value="TreeGrafter"/>
</dbReference>
<organism evidence="14 15">
    <name type="scientific">Cryptosporidium muris (strain RN66)</name>
    <dbReference type="NCBI Taxonomy" id="441375"/>
    <lineage>
        <taxon>Eukaryota</taxon>
        <taxon>Sar</taxon>
        <taxon>Alveolata</taxon>
        <taxon>Apicomplexa</taxon>
        <taxon>Conoidasida</taxon>
        <taxon>Coccidia</taxon>
        <taxon>Eucoccidiorida</taxon>
        <taxon>Eimeriorina</taxon>
        <taxon>Cryptosporidiidae</taxon>
        <taxon>Cryptosporidium</taxon>
    </lineage>
</organism>
<dbReference type="InterPro" id="IPR038729">
    <property type="entry name" value="Rad50/SbcC_AAA"/>
</dbReference>
<feature type="domain" description="Rad50/SbcC-type AAA" evidence="13">
    <location>
        <begin position="18"/>
        <end position="278"/>
    </location>
</feature>
<name>B6ABE7_CRYMR</name>
<gene>
    <name evidence="14" type="ORF">CMU_027080</name>
</gene>
<dbReference type="GO" id="GO:0005634">
    <property type="term" value="C:nucleus"/>
    <property type="evidence" value="ECO:0007669"/>
    <property type="project" value="UniProtKB-SubCell"/>
</dbReference>
<dbReference type="GO" id="GO:0030915">
    <property type="term" value="C:Smc5-Smc6 complex"/>
    <property type="evidence" value="ECO:0007669"/>
    <property type="project" value="TreeGrafter"/>
</dbReference>
<evidence type="ECO:0000256" key="2">
    <source>
        <dbReference type="ARBA" id="ARBA00004286"/>
    </source>
</evidence>
<evidence type="ECO:0000256" key="1">
    <source>
        <dbReference type="ARBA" id="ARBA00004123"/>
    </source>
</evidence>
<dbReference type="EMBL" id="DS989727">
    <property type="protein sequence ID" value="EEA05699.1"/>
    <property type="molecule type" value="Genomic_DNA"/>
</dbReference>
<evidence type="ECO:0000256" key="9">
    <source>
        <dbReference type="ARBA" id="ARBA00023172"/>
    </source>
</evidence>
<dbReference type="OMA" id="FMCHRSL"/>
<keyword evidence="9" id="KW-0233">DNA recombination</keyword>
<keyword evidence="10" id="KW-0234">DNA repair</keyword>
<feature type="coiled-coil region" evidence="12">
    <location>
        <begin position="399"/>
        <end position="433"/>
    </location>
</feature>
<sequence>MVINSPSCSKWGVGKIRRVVLHNIGGHELLDIELSNSLNIITGGNGSGKSSFVSGIALLCGWSSKKAGKDISLINYVRNGTSKGSVRIYFSNEMSHHNDTKEDMYLYDLFGNEIIIERVIYTRGTSEYIFTGIKSDAPVYKGQEARAHLVRFRSFAKIMINNPITYLTQIDAKYLIREQNSPKCLYDFFQRAHMFDVSWRHLKEEQSHLENAASVSENLRMRLEILKKDVDKSKMLVKMIEKLKYSKKMIISLDILILLIKLKEIVVKIGESETRRFSLIKQNEEMDLDRLHSTLKELDFEQNKLNEELDLENNKYRNLEMSISGLTRKIQEEEVNLNRMLRRKFDLNKENEQIILQLSLKKKISEDEINSEDNQTLLHNRNIEKDNIVEKITSIETDIRVVERQISLEHEELAKLNSEIQNNKFERQKLKSQLDYIKVDISNNQNILMSSRDSMNRILKATEDLKNKISSLKVHIKSEDSFDKTQTTPKKIASVGLDYYKSVYSYYTDSEFIALFGFSKAVHMQIQSEIALHKEFENNCIGPIGLHIFVLAAYHENTALVGLIDEIIGGKLELNSSIQANISVRKNYKLWIVANSNSKYRLLELFRKSGINIDVSLILIRSFVGKNRYDLANVSSRRPDIGMVLMDLVEISNDDVFNFLVDFCQIETTFVFYNEKDMDLIFNYKYNIKRAYCLSNRQYRFRRAGIIVAPEAGSTIGRSHLRKFLLRAKTNLNLNPHDLNINKGELRNSRADIHVLEGQLRDYIKQSEFMENLIKDTGENLERYKTSTKHIESKIKILDDTECAYKSMLEVLKASINKSESNLANLYKNKNEISIYLDEVQIDIERLIRERDRDKCTQNNDINNLNSEKIQRDILLEEAERAIKEIENSIEKVKSQLISLNLERDSQKDKLNLIENKKNDVIKQTTSIFNKLPEIKKQCANFNLEIKNLEASIKSMKEESYGVKLQINSLIASMSDGFLGKSEETQAMDAEDLIKWETPKPIFFRELMEYFKWNSGKSKDEFIELPSISVVNSWRQKVVNRQEVICLEIARDTDLFKQLNYDVDIILSEEINMNILKDYNCKVDIYKNSKVEYEEEVELLSINQSNLNKRIQQLQDNHLRCGKAINSHFKFYFSLFWSKSMKPHLLFNHDKATLNILVAPDAAAIENNLNIGNSDSSDPSKYISKEIQTLSGGESSSIGISLLLALSQNNFTPFHLFDEPDVYMDDTRRMTTVESFIQFQKRCANEFSLGDNSMQNLRQIIFVTPHSEIVSNIVENHKDIHFVQLERRQ</sequence>
<keyword evidence="4" id="KW-0158">Chromosome</keyword>
<evidence type="ECO:0000259" key="13">
    <source>
        <dbReference type="Pfam" id="PF13476"/>
    </source>
</evidence>
<dbReference type="Proteomes" id="UP000001460">
    <property type="component" value="Unassembled WGS sequence"/>
</dbReference>
<keyword evidence="5" id="KW-0547">Nucleotide-binding</keyword>
<dbReference type="RefSeq" id="XP_002140048.1">
    <property type="nucleotide sequence ID" value="XM_002140012.1"/>
</dbReference>
<evidence type="ECO:0000256" key="8">
    <source>
        <dbReference type="ARBA" id="ARBA00023054"/>
    </source>
</evidence>
<evidence type="ECO:0000313" key="14">
    <source>
        <dbReference type="EMBL" id="EEA05699.1"/>
    </source>
</evidence>
<dbReference type="GeneID" id="6994767"/>
<dbReference type="eggNOG" id="KOG0250">
    <property type="taxonomic scope" value="Eukaryota"/>
</dbReference>
<protein>
    <recommendedName>
        <fullName evidence="13">Rad50/SbcC-type AAA domain-containing protein</fullName>
    </recommendedName>
</protein>
<dbReference type="GO" id="GO:0003697">
    <property type="term" value="F:single-stranded DNA binding"/>
    <property type="evidence" value="ECO:0007669"/>
    <property type="project" value="TreeGrafter"/>
</dbReference>
<keyword evidence="8 12" id="KW-0175">Coiled coil</keyword>
<keyword evidence="7" id="KW-0067">ATP-binding</keyword>
<dbReference type="OrthoDB" id="10072614at2759"/>
<evidence type="ECO:0000313" key="15">
    <source>
        <dbReference type="Proteomes" id="UP000001460"/>
    </source>
</evidence>
<proteinExistence type="inferred from homology"/>
<evidence type="ECO:0000256" key="5">
    <source>
        <dbReference type="ARBA" id="ARBA00022741"/>
    </source>
</evidence>
<evidence type="ECO:0000256" key="10">
    <source>
        <dbReference type="ARBA" id="ARBA00023204"/>
    </source>
</evidence>
<comment type="similarity">
    <text evidence="3">Belongs to the SMC family. SMC6 subfamily.</text>
</comment>
<feature type="coiled-coil region" evidence="12">
    <location>
        <begin position="1076"/>
        <end position="1117"/>
    </location>
</feature>
<feature type="coiled-coil region" evidence="12">
    <location>
        <begin position="288"/>
        <end position="350"/>
    </location>
</feature>
<keyword evidence="6" id="KW-0227">DNA damage</keyword>
<evidence type="ECO:0000256" key="11">
    <source>
        <dbReference type="ARBA" id="ARBA00023242"/>
    </source>
</evidence>
<evidence type="ECO:0000256" key="6">
    <source>
        <dbReference type="ARBA" id="ARBA00022763"/>
    </source>
</evidence>
<feature type="coiled-coil region" evidence="12">
    <location>
        <begin position="865"/>
        <end position="959"/>
    </location>
</feature>